<dbReference type="EMBL" id="UINC01039394">
    <property type="protein sequence ID" value="SVB37813.1"/>
    <property type="molecule type" value="Genomic_DNA"/>
</dbReference>
<evidence type="ECO:0000313" key="1">
    <source>
        <dbReference type="EMBL" id="SVB37813.1"/>
    </source>
</evidence>
<gene>
    <name evidence="1" type="ORF">METZ01_LOCUS190667</name>
</gene>
<feature type="non-terminal residue" evidence="1">
    <location>
        <position position="66"/>
    </location>
</feature>
<evidence type="ECO:0008006" key="2">
    <source>
        <dbReference type="Google" id="ProtNLM"/>
    </source>
</evidence>
<dbReference type="AlphaFoldDB" id="A0A382DJL9"/>
<protein>
    <recommendedName>
        <fullName evidence="2">Bacterial type II secretion system protein E domain-containing protein</fullName>
    </recommendedName>
</protein>
<reference evidence="1" key="1">
    <citation type="submission" date="2018-05" db="EMBL/GenBank/DDBJ databases">
        <authorList>
            <person name="Lanie J.A."/>
            <person name="Ng W.-L."/>
            <person name="Kazmierczak K.M."/>
            <person name="Andrzejewski T.M."/>
            <person name="Davidsen T.M."/>
            <person name="Wayne K.J."/>
            <person name="Tettelin H."/>
            <person name="Glass J.I."/>
            <person name="Rusch D."/>
            <person name="Podicherti R."/>
            <person name="Tsui H.-C.T."/>
            <person name="Winkler M.E."/>
        </authorList>
    </citation>
    <scope>NUCLEOTIDE SEQUENCE</scope>
</reference>
<sequence length="66" mass="6919">MVDLGDNSEEVAVKAVAELVGRAERVGASDVHLQMCGQEAQVAFRLDGLMTPTDGFPEAVAGRVFG</sequence>
<dbReference type="Gene3D" id="3.30.450.90">
    <property type="match status" value="1"/>
</dbReference>
<accession>A0A382DJL9</accession>
<organism evidence="1">
    <name type="scientific">marine metagenome</name>
    <dbReference type="NCBI Taxonomy" id="408172"/>
    <lineage>
        <taxon>unclassified sequences</taxon>
        <taxon>metagenomes</taxon>
        <taxon>ecological metagenomes</taxon>
    </lineage>
</organism>
<proteinExistence type="predicted"/>
<name>A0A382DJL9_9ZZZZ</name>